<gene>
    <name evidence="7" type="primary">ybdK</name>
    <name evidence="7" type="ORF">GCM10010123_09490</name>
</gene>
<protein>
    <recommendedName>
        <fullName evidence="5">Putative glutamate--cysteine ligase 2</fullName>
        <ecNumber evidence="5">6.3.2.2</ecNumber>
    </recommendedName>
    <alternativeName>
        <fullName evidence="5">Gamma-glutamylcysteine synthetase 2</fullName>
        <shortName evidence="5">GCS 2</shortName>
        <shortName evidence="5">Gamma-GCS 2</shortName>
    </alternativeName>
</protein>
<sequence length="358" mass="39243">MLTVGVEEEFLLLERDGAVAPVAAEAVRRGGGEEGELQPEFMSYQLETATPVCRSLDELRDHLGRLRRLAARGADRAGARLVSVGVPPFHSGRYDEVSAQPRYLELARRYPFGPRMGAACACQVHVGVPDPDVRVQVLARLRPWLPTLLAMTANSVISNGADTGWSSDRYRSLLRWPSFRPPRNWHGQRGYDRAVRRLINRGAAMDPASVYLLARLSDRYPTVEVRVADACLTVDDAVLLAALVRGLVTSLVEESPQRPEPQPRPADARRTGVRSGLLHAAQYGLGAGGKQVALERLYAKVRPALGPDELREVERRLDIVRREGNGADRQRKLWAGTGRPSDFVEALADSAVALAPAA</sequence>
<evidence type="ECO:0000256" key="4">
    <source>
        <dbReference type="ARBA" id="ARBA00048819"/>
    </source>
</evidence>
<dbReference type="GO" id="GO:0005524">
    <property type="term" value="F:ATP binding"/>
    <property type="evidence" value="ECO:0007669"/>
    <property type="project" value="UniProtKB-KW"/>
</dbReference>
<dbReference type="RefSeq" id="WP_189168724.1">
    <property type="nucleotide sequence ID" value="NZ_BMQB01000001.1"/>
</dbReference>
<organism evidence="7 8">
    <name type="scientific">Pilimelia anulata</name>
    <dbReference type="NCBI Taxonomy" id="53371"/>
    <lineage>
        <taxon>Bacteria</taxon>
        <taxon>Bacillati</taxon>
        <taxon>Actinomycetota</taxon>
        <taxon>Actinomycetes</taxon>
        <taxon>Micromonosporales</taxon>
        <taxon>Micromonosporaceae</taxon>
        <taxon>Pilimelia</taxon>
    </lineage>
</organism>
<dbReference type="GO" id="GO:0042398">
    <property type="term" value="P:modified amino acid biosynthetic process"/>
    <property type="evidence" value="ECO:0007669"/>
    <property type="project" value="InterPro"/>
</dbReference>
<dbReference type="PANTHER" id="PTHR36510:SF1">
    <property type="entry name" value="GLUTAMATE--CYSTEINE LIGASE 2-RELATED"/>
    <property type="match status" value="1"/>
</dbReference>
<dbReference type="InterPro" id="IPR050141">
    <property type="entry name" value="GCL_type2/YbdK_subfam"/>
</dbReference>
<dbReference type="NCBIfam" id="TIGR02050">
    <property type="entry name" value="gshA_cyan_rel"/>
    <property type="match status" value="1"/>
</dbReference>
<evidence type="ECO:0000256" key="3">
    <source>
        <dbReference type="ARBA" id="ARBA00022840"/>
    </source>
</evidence>
<reference evidence="7" key="2">
    <citation type="submission" date="2020-09" db="EMBL/GenBank/DDBJ databases">
        <authorList>
            <person name="Sun Q."/>
            <person name="Ohkuma M."/>
        </authorList>
    </citation>
    <scope>NUCLEOTIDE SEQUENCE</scope>
    <source>
        <strain evidence="7">JCM 3090</strain>
    </source>
</reference>
<evidence type="ECO:0000256" key="6">
    <source>
        <dbReference type="SAM" id="MobiDB-lite"/>
    </source>
</evidence>
<dbReference type="Gene3D" id="3.30.590.20">
    <property type="match status" value="1"/>
</dbReference>
<dbReference type="Proteomes" id="UP000649739">
    <property type="component" value="Unassembled WGS sequence"/>
</dbReference>
<name>A0A8J3B7I6_9ACTN</name>
<dbReference type="EMBL" id="BMQB01000001">
    <property type="protein sequence ID" value="GGJ81798.1"/>
    <property type="molecule type" value="Genomic_DNA"/>
</dbReference>
<keyword evidence="3 5" id="KW-0067">ATP-binding</keyword>
<dbReference type="GO" id="GO:0004357">
    <property type="term" value="F:glutamate-cysteine ligase activity"/>
    <property type="evidence" value="ECO:0007669"/>
    <property type="project" value="UniProtKB-EC"/>
</dbReference>
<reference evidence="7" key="1">
    <citation type="journal article" date="2014" name="Int. J. Syst. Evol. Microbiol.">
        <title>Complete genome sequence of Corynebacterium casei LMG S-19264T (=DSM 44701T), isolated from a smear-ripened cheese.</title>
        <authorList>
            <consortium name="US DOE Joint Genome Institute (JGI-PGF)"/>
            <person name="Walter F."/>
            <person name="Albersmeier A."/>
            <person name="Kalinowski J."/>
            <person name="Ruckert C."/>
        </authorList>
    </citation>
    <scope>NUCLEOTIDE SEQUENCE</scope>
    <source>
        <strain evidence="7">JCM 3090</strain>
    </source>
</reference>
<evidence type="ECO:0000256" key="5">
    <source>
        <dbReference type="HAMAP-Rule" id="MF_01609"/>
    </source>
</evidence>
<keyword evidence="1 5" id="KW-0436">Ligase</keyword>
<dbReference type="SUPFAM" id="SSF55931">
    <property type="entry name" value="Glutamine synthetase/guanido kinase"/>
    <property type="match status" value="1"/>
</dbReference>
<dbReference type="Pfam" id="PF04107">
    <property type="entry name" value="GCS2"/>
    <property type="match status" value="1"/>
</dbReference>
<dbReference type="AlphaFoldDB" id="A0A8J3B7I6"/>
<comment type="caution">
    <text evidence="7">The sequence shown here is derived from an EMBL/GenBank/DDBJ whole genome shotgun (WGS) entry which is preliminary data.</text>
</comment>
<comment type="function">
    <text evidence="5">ATP-dependent carboxylate-amine ligase which exhibits weak glutamate--cysteine ligase activity.</text>
</comment>
<dbReference type="InterPro" id="IPR011793">
    <property type="entry name" value="YbdK"/>
</dbReference>
<dbReference type="InterPro" id="IPR014746">
    <property type="entry name" value="Gln_synth/guanido_kin_cat_dom"/>
</dbReference>
<dbReference type="HAMAP" id="MF_01609">
    <property type="entry name" value="Glu_cys_ligase_2"/>
    <property type="match status" value="1"/>
</dbReference>
<keyword evidence="8" id="KW-1185">Reference proteome</keyword>
<comment type="similarity">
    <text evidence="5">Belongs to the glutamate--cysteine ligase type 2 family. YbdK subfamily.</text>
</comment>
<dbReference type="EC" id="6.3.2.2" evidence="5"/>
<comment type="catalytic activity">
    <reaction evidence="4 5">
        <text>L-cysteine + L-glutamate + ATP = gamma-L-glutamyl-L-cysteine + ADP + phosphate + H(+)</text>
        <dbReference type="Rhea" id="RHEA:13285"/>
        <dbReference type="ChEBI" id="CHEBI:15378"/>
        <dbReference type="ChEBI" id="CHEBI:29985"/>
        <dbReference type="ChEBI" id="CHEBI:30616"/>
        <dbReference type="ChEBI" id="CHEBI:35235"/>
        <dbReference type="ChEBI" id="CHEBI:43474"/>
        <dbReference type="ChEBI" id="CHEBI:58173"/>
        <dbReference type="ChEBI" id="CHEBI:456216"/>
        <dbReference type="EC" id="6.3.2.2"/>
    </reaction>
</comment>
<evidence type="ECO:0000256" key="2">
    <source>
        <dbReference type="ARBA" id="ARBA00022741"/>
    </source>
</evidence>
<dbReference type="PANTHER" id="PTHR36510">
    <property type="entry name" value="GLUTAMATE--CYSTEINE LIGASE 2-RELATED"/>
    <property type="match status" value="1"/>
</dbReference>
<evidence type="ECO:0000256" key="1">
    <source>
        <dbReference type="ARBA" id="ARBA00022598"/>
    </source>
</evidence>
<feature type="region of interest" description="Disordered" evidence="6">
    <location>
        <begin position="252"/>
        <end position="271"/>
    </location>
</feature>
<dbReference type="InterPro" id="IPR006336">
    <property type="entry name" value="GCS2"/>
</dbReference>
<evidence type="ECO:0000313" key="8">
    <source>
        <dbReference type="Proteomes" id="UP000649739"/>
    </source>
</evidence>
<keyword evidence="2 5" id="KW-0547">Nucleotide-binding</keyword>
<accession>A0A8J3B7I6</accession>
<proteinExistence type="inferred from homology"/>
<evidence type="ECO:0000313" key="7">
    <source>
        <dbReference type="EMBL" id="GGJ81798.1"/>
    </source>
</evidence>